<reference evidence="8" key="3">
    <citation type="submission" date="2015-06" db="UniProtKB">
        <authorList>
            <consortium name="EnsemblMetazoa"/>
        </authorList>
    </citation>
    <scope>IDENTIFICATION</scope>
</reference>
<evidence type="ECO:0000313" key="9">
    <source>
        <dbReference type="Proteomes" id="UP000014760"/>
    </source>
</evidence>
<keyword evidence="4" id="KW-0067">ATP-binding</keyword>
<evidence type="ECO:0000256" key="1">
    <source>
        <dbReference type="ARBA" id="ARBA00009283"/>
    </source>
</evidence>
<dbReference type="EnsemblMetazoa" id="CapteT163643">
    <property type="protein sequence ID" value="CapteP163643"/>
    <property type="gene ID" value="CapteG163643"/>
</dbReference>
<reference evidence="7 9" key="2">
    <citation type="journal article" date="2013" name="Nature">
        <title>Insights into bilaterian evolution from three spiralian genomes.</title>
        <authorList>
            <person name="Simakov O."/>
            <person name="Marletaz F."/>
            <person name="Cho S.J."/>
            <person name="Edsinger-Gonzales E."/>
            <person name="Havlak P."/>
            <person name="Hellsten U."/>
            <person name="Kuo D.H."/>
            <person name="Larsson T."/>
            <person name="Lv J."/>
            <person name="Arendt D."/>
            <person name="Savage R."/>
            <person name="Osoegawa K."/>
            <person name="de Jong P."/>
            <person name="Grimwood J."/>
            <person name="Chapman J.A."/>
            <person name="Shapiro H."/>
            <person name="Aerts A."/>
            <person name="Otillar R.P."/>
            <person name="Terry A.Y."/>
            <person name="Boore J.L."/>
            <person name="Grigoriev I.V."/>
            <person name="Lindberg D.R."/>
            <person name="Seaver E.C."/>
            <person name="Weisblat D.A."/>
            <person name="Putnam N.H."/>
            <person name="Rokhsar D.S."/>
        </authorList>
    </citation>
    <scope>NUCLEOTIDE SEQUENCE</scope>
    <source>
        <strain evidence="7 9">I ESC-2004</strain>
    </source>
</reference>
<keyword evidence="6" id="KW-0732">Signal</keyword>
<dbReference type="Gene3D" id="3.30.420.150">
    <property type="entry name" value="Exopolyphosphatase. Domain 2"/>
    <property type="match status" value="1"/>
</dbReference>
<dbReference type="GO" id="GO:0017111">
    <property type="term" value="F:ribonucleoside triphosphate phosphatase activity"/>
    <property type="evidence" value="ECO:0007669"/>
    <property type="project" value="TreeGrafter"/>
</dbReference>
<evidence type="ECO:0000256" key="3">
    <source>
        <dbReference type="PIRSR" id="PIRSR600407-1"/>
    </source>
</evidence>
<dbReference type="OrthoDB" id="6372431at2759"/>
<dbReference type="GO" id="GO:0009134">
    <property type="term" value="P:nucleoside diphosphate catabolic process"/>
    <property type="evidence" value="ECO:0007669"/>
    <property type="project" value="TreeGrafter"/>
</dbReference>
<evidence type="ECO:0000256" key="5">
    <source>
        <dbReference type="RuleBase" id="RU003833"/>
    </source>
</evidence>
<feature type="binding site" evidence="4">
    <location>
        <begin position="182"/>
        <end position="186"/>
    </location>
    <ligand>
        <name>ATP</name>
        <dbReference type="ChEBI" id="CHEBI:30616"/>
    </ligand>
</feature>
<dbReference type="Proteomes" id="UP000014760">
    <property type="component" value="Unassembled WGS sequence"/>
</dbReference>
<feature type="signal peptide" evidence="6">
    <location>
        <begin position="1"/>
        <end position="17"/>
    </location>
</feature>
<proteinExistence type="inferred from homology"/>
<accession>R7T6T5</accession>
<feature type="active site" description="Proton acceptor" evidence="3">
    <location>
        <position position="151"/>
    </location>
</feature>
<evidence type="ECO:0000256" key="4">
    <source>
        <dbReference type="PIRSR" id="PIRSR600407-2"/>
    </source>
</evidence>
<dbReference type="PROSITE" id="PS01238">
    <property type="entry name" value="GDA1_CD39_NTPASE"/>
    <property type="match status" value="1"/>
</dbReference>
<evidence type="ECO:0000313" key="7">
    <source>
        <dbReference type="EMBL" id="ELT89294.1"/>
    </source>
</evidence>
<dbReference type="PANTHER" id="PTHR11782:SF83">
    <property type="entry name" value="GUANOSINE-DIPHOSPHATASE"/>
    <property type="match status" value="1"/>
</dbReference>
<dbReference type="GO" id="GO:0004382">
    <property type="term" value="F:GDP phosphatase activity"/>
    <property type="evidence" value="ECO:0007669"/>
    <property type="project" value="TreeGrafter"/>
</dbReference>
<evidence type="ECO:0000313" key="8">
    <source>
        <dbReference type="EnsemblMetazoa" id="CapteP163643"/>
    </source>
</evidence>
<evidence type="ECO:0000256" key="6">
    <source>
        <dbReference type="SAM" id="SignalP"/>
    </source>
</evidence>
<organism evidence="7">
    <name type="scientific">Capitella teleta</name>
    <name type="common">Polychaete worm</name>
    <dbReference type="NCBI Taxonomy" id="283909"/>
    <lineage>
        <taxon>Eukaryota</taxon>
        <taxon>Metazoa</taxon>
        <taxon>Spiralia</taxon>
        <taxon>Lophotrochozoa</taxon>
        <taxon>Annelida</taxon>
        <taxon>Polychaeta</taxon>
        <taxon>Sedentaria</taxon>
        <taxon>Scolecida</taxon>
        <taxon>Capitellidae</taxon>
        <taxon>Capitella</taxon>
    </lineage>
</organism>
<dbReference type="Pfam" id="PF01150">
    <property type="entry name" value="GDA1_CD39"/>
    <property type="match status" value="1"/>
</dbReference>
<dbReference type="GO" id="GO:0005524">
    <property type="term" value="F:ATP binding"/>
    <property type="evidence" value="ECO:0007669"/>
    <property type="project" value="UniProtKB-KW"/>
</dbReference>
<dbReference type="EMBL" id="KB311418">
    <property type="protein sequence ID" value="ELT89294.1"/>
    <property type="molecule type" value="Genomic_DNA"/>
</dbReference>
<protein>
    <submittedName>
        <fullName evidence="7 8">Uncharacterized protein</fullName>
    </submittedName>
</protein>
<gene>
    <name evidence="7" type="ORF">CAPTEDRAFT_163643</name>
</gene>
<name>R7T6T5_CAPTE</name>
<keyword evidence="9" id="KW-1185">Reference proteome</keyword>
<dbReference type="HOGENOM" id="CLU_010246_2_3_1"/>
<keyword evidence="2 5" id="KW-0378">Hydrolase</keyword>
<dbReference type="GO" id="GO:0045134">
    <property type="term" value="F:UDP phosphatase activity"/>
    <property type="evidence" value="ECO:0007669"/>
    <property type="project" value="TreeGrafter"/>
</dbReference>
<dbReference type="EMBL" id="AMQN01014908">
    <property type="status" value="NOT_ANNOTATED_CDS"/>
    <property type="molecule type" value="Genomic_DNA"/>
</dbReference>
<dbReference type="PANTHER" id="PTHR11782">
    <property type="entry name" value="ADENOSINE/GUANOSINE DIPHOSPHATASE"/>
    <property type="match status" value="1"/>
</dbReference>
<evidence type="ECO:0000256" key="2">
    <source>
        <dbReference type="ARBA" id="ARBA00022801"/>
    </source>
</evidence>
<comment type="similarity">
    <text evidence="1 5">Belongs to the GDA1/CD39 NTPase family.</text>
</comment>
<dbReference type="AlphaFoldDB" id="R7T6T5"/>
<sequence>MQRPWLLCLTLIPSVLSSVIGPRQYGVIIDAGSSGSRVRIYGWNPADDGGVPDFREIHSMKAKPGISDYADKVSKLADYMDPLISEAKKIIPSDRHGDTPIYLMATAGMRLLLEDHANSVIDALNDVFEDKAKNPFFYETQHTRILSGEEEGVFAWIAANYLRGFFSPNSKVPNAGILELGGASTQIAFIPDGAILADKYPVTVGGRSYSVYVHSYLYYGQNYVVKRIRERLQEADPKAYTLDNPCMLKDDGACEEIDGQQYLYHGTGEPEKCLQMMQRFIYKPHEDFCYPQPCSIGTVYQPTIEAEVPFLALSAFYFPPDRLKVMQEDGTFTPENLRIAALDFCKKNITLAMNETGETGRFLSTECTVALYMSELFTSGYGFANDTQQIRAAGKINGRKIEWPLGAIIYETEKDKCRSSPKYSAVRDASTSQHLASPAQLVLCAIVASTLQLVQRQM</sequence>
<keyword evidence="4" id="KW-0547">Nucleotide-binding</keyword>
<dbReference type="Gene3D" id="3.30.420.40">
    <property type="match status" value="1"/>
</dbReference>
<dbReference type="InterPro" id="IPR000407">
    <property type="entry name" value="GDA1_CD39_NTPase"/>
</dbReference>
<reference evidence="9" key="1">
    <citation type="submission" date="2012-12" db="EMBL/GenBank/DDBJ databases">
        <authorList>
            <person name="Hellsten U."/>
            <person name="Grimwood J."/>
            <person name="Chapman J.A."/>
            <person name="Shapiro H."/>
            <person name="Aerts A."/>
            <person name="Otillar R.P."/>
            <person name="Terry A.Y."/>
            <person name="Boore J.L."/>
            <person name="Simakov O."/>
            <person name="Marletaz F."/>
            <person name="Cho S.-J."/>
            <person name="Edsinger-Gonzales E."/>
            <person name="Havlak P."/>
            <person name="Kuo D.-H."/>
            <person name="Larsson T."/>
            <person name="Lv J."/>
            <person name="Arendt D."/>
            <person name="Savage R."/>
            <person name="Osoegawa K."/>
            <person name="de Jong P."/>
            <person name="Lindberg D.R."/>
            <person name="Seaver E.C."/>
            <person name="Weisblat D.A."/>
            <person name="Putnam N.H."/>
            <person name="Grigoriev I.V."/>
            <person name="Rokhsar D.S."/>
        </authorList>
    </citation>
    <scope>NUCLEOTIDE SEQUENCE</scope>
    <source>
        <strain evidence="9">I ESC-2004</strain>
    </source>
</reference>
<dbReference type="OMA" id="TLPMINL"/>
<dbReference type="GO" id="GO:0005886">
    <property type="term" value="C:plasma membrane"/>
    <property type="evidence" value="ECO:0007669"/>
    <property type="project" value="TreeGrafter"/>
</dbReference>
<dbReference type="CDD" id="cd24003">
    <property type="entry name" value="ASKHA_NBD_GDA1_CD39_NTPase"/>
    <property type="match status" value="1"/>
</dbReference>
<dbReference type="STRING" id="283909.R7T6T5"/>
<feature type="chain" id="PRO_5010979127" evidence="6">
    <location>
        <begin position="18"/>
        <end position="458"/>
    </location>
</feature>